<reference evidence="2 3" key="2">
    <citation type="submission" date="2020-03" db="EMBL/GenBank/DDBJ databases">
        <title>Kangsaoukella pontilimi gen. nov., sp. nov., a new member of the family Rhodobacteraceae isolated from a tidal mudflat.</title>
        <authorList>
            <person name="Kim I.S."/>
        </authorList>
    </citation>
    <scope>NUCLEOTIDE SEQUENCE [LARGE SCALE GENOMIC DNA]</scope>
    <source>
        <strain evidence="2 3">GH1-50</strain>
    </source>
</reference>
<dbReference type="EMBL" id="WUPT01000002">
    <property type="protein sequence ID" value="MXQ08331.1"/>
    <property type="molecule type" value="Genomic_DNA"/>
</dbReference>
<dbReference type="Pfam" id="PF13279">
    <property type="entry name" value="4HBT_2"/>
    <property type="match status" value="1"/>
</dbReference>
<dbReference type="Gene3D" id="3.10.129.10">
    <property type="entry name" value="Hotdog Thioesterase"/>
    <property type="match status" value="1"/>
</dbReference>
<evidence type="ECO:0000313" key="2">
    <source>
        <dbReference type="EMBL" id="MXQ08331.1"/>
    </source>
</evidence>
<evidence type="ECO:0000313" key="3">
    <source>
        <dbReference type="Proteomes" id="UP000480350"/>
    </source>
</evidence>
<dbReference type="SUPFAM" id="SSF54637">
    <property type="entry name" value="Thioesterase/thiol ester dehydrase-isomerase"/>
    <property type="match status" value="1"/>
</dbReference>
<dbReference type="InterPro" id="IPR051490">
    <property type="entry name" value="THEM6_lcsJ_thioesterase"/>
</dbReference>
<dbReference type="CDD" id="cd00586">
    <property type="entry name" value="4HBT"/>
    <property type="match status" value="1"/>
</dbReference>
<sequence length="188" mass="21702">MYPWFRFAREMIRAHRMPALQPGETHVTPLYCMPQDIDIQMEMNNGRIITLFDLGRVPMFQRMGVLGPMTKAGWYGTIAGSSIRYRRRITLFQKLELRSRSVGVDGRFFYIEQGIFRGDECCAHGLLRAAITTGKGIVPTDEVIEALGFTETIPQLPDWARHWDQAETMRPWPPMQDDLTPSRELLRA</sequence>
<evidence type="ECO:0000256" key="1">
    <source>
        <dbReference type="SAM" id="MobiDB-lite"/>
    </source>
</evidence>
<accession>A0A7C9MDK5</accession>
<name>A0A7C9MDK5_9RHOB</name>
<dbReference type="AlphaFoldDB" id="A0A7C9MDK5"/>
<keyword evidence="3" id="KW-1185">Reference proteome</keyword>
<feature type="region of interest" description="Disordered" evidence="1">
    <location>
        <begin position="169"/>
        <end position="188"/>
    </location>
</feature>
<dbReference type="InterPro" id="IPR029069">
    <property type="entry name" value="HotDog_dom_sf"/>
</dbReference>
<gene>
    <name evidence="2" type="ORF">GQ651_10790</name>
</gene>
<organism evidence="2 3">
    <name type="scientific">Kangsaoukella pontilimi</name>
    <dbReference type="NCBI Taxonomy" id="2691042"/>
    <lineage>
        <taxon>Bacteria</taxon>
        <taxon>Pseudomonadati</taxon>
        <taxon>Pseudomonadota</taxon>
        <taxon>Alphaproteobacteria</taxon>
        <taxon>Rhodobacterales</taxon>
        <taxon>Paracoccaceae</taxon>
        <taxon>Kangsaoukella</taxon>
    </lineage>
</organism>
<dbReference type="RefSeq" id="WP_160764262.1">
    <property type="nucleotide sequence ID" value="NZ_WUPT01000002.1"/>
</dbReference>
<proteinExistence type="predicted"/>
<reference evidence="2 3" key="1">
    <citation type="submission" date="2019-12" db="EMBL/GenBank/DDBJ databases">
        <authorList>
            <person name="Lee S.D."/>
        </authorList>
    </citation>
    <scope>NUCLEOTIDE SEQUENCE [LARGE SCALE GENOMIC DNA]</scope>
    <source>
        <strain evidence="2 3">GH1-50</strain>
    </source>
</reference>
<comment type="caution">
    <text evidence="2">The sequence shown here is derived from an EMBL/GenBank/DDBJ whole genome shotgun (WGS) entry which is preliminary data.</text>
</comment>
<dbReference type="Proteomes" id="UP000480350">
    <property type="component" value="Unassembled WGS sequence"/>
</dbReference>
<protein>
    <submittedName>
        <fullName evidence="2">Thioeseterase</fullName>
    </submittedName>
</protein>
<dbReference type="PANTHER" id="PTHR12475">
    <property type="match status" value="1"/>
</dbReference>
<dbReference type="PANTHER" id="PTHR12475:SF4">
    <property type="entry name" value="PROTEIN THEM6"/>
    <property type="match status" value="1"/>
</dbReference>